<dbReference type="EMBL" id="CM032184">
    <property type="protein sequence ID" value="KAG7094449.1"/>
    <property type="molecule type" value="Genomic_DNA"/>
</dbReference>
<dbReference type="Pfam" id="PF18759">
    <property type="entry name" value="Plavaka"/>
    <property type="match status" value="1"/>
</dbReference>
<evidence type="ECO:0000256" key="1">
    <source>
        <dbReference type="SAM" id="MobiDB-lite"/>
    </source>
</evidence>
<dbReference type="InterPro" id="IPR041078">
    <property type="entry name" value="Plavaka"/>
</dbReference>
<feature type="region of interest" description="Disordered" evidence="1">
    <location>
        <begin position="38"/>
        <end position="69"/>
    </location>
</feature>
<dbReference type="OrthoDB" id="2418900at2759"/>
<evidence type="ECO:0000313" key="3">
    <source>
        <dbReference type="Proteomes" id="UP001049176"/>
    </source>
</evidence>
<feature type="compositionally biased region" description="Acidic residues" evidence="1">
    <location>
        <begin position="45"/>
        <end position="59"/>
    </location>
</feature>
<comment type="caution">
    <text evidence="2">The sequence shown here is derived from an EMBL/GenBank/DDBJ whole genome shotgun (WGS) entry which is preliminary data.</text>
</comment>
<reference evidence="2" key="1">
    <citation type="journal article" date="2021" name="Genome Biol. Evol.">
        <title>The assembled and annotated genome of the fairy-ring fungus Marasmius oreades.</title>
        <authorList>
            <person name="Hiltunen M."/>
            <person name="Ament-Velasquez S.L."/>
            <person name="Johannesson H."/>
        </authorList>
    </citation>
    <scope>NUCLEOTIDE SEQUENCE</scope>
    <source>
        <strain evidence="2">03SP1</strain>
    </source>
</reference>
<proteinExistence type="predicted"/>
<gene>
    <name evidence="2" type="ORF">E1B28_008045</name>
</gene>
<sequence length="346" mass="39704">MAFYCSGCNSKALSYQGYQTHLRLSQNPECRRLYNHLNSYVPSDSDSDNGTDDSEEDEQNPVAFEGDYFSPTYMPNDLGLSSDEGDGDIENMIEQTGLVSEVDFKSDEEVLDISAPQTPRQAIDERLRKEIFVEKFPSTLARAAVHQRCNGDTYYGANVAGSTENPYAPCTSKLEWEFVRWAKLRGPGATALTELLQIEGFCECLGLSFSTSKELNKLIDSLPERPCFHREEVTIAGQSFEFFYRDIQECIKALWSDPEFTPYLVFAPERHYKDQTKTTRLYHDMHTGNWWWEKQEEFEKCHPGATIIPIIISSDKMQVTLFRNKTAYPVYMTIGNLPKFIRWKPS</sequence>
<dbReference type="Proteomes" id="UP001049176">
    <property type="component" value="Chromosome 4"/>
</dbReference>
<dbReference type="AlphaFoldDB" id="A0A9P7S2T9"/>
<accession>A0A9P7S2T9</accession>
<organism evidence="2 3">
    <name type="scientific">Marasmius oreades</name>
    <name type="common">fairy-ring Marasmius</name>
    <dbReference type="NCBI Taxonomy" id="181124"/>
    <lineage>
        <taxon>Eukaryota</taxon>
        <taxon>Fungi</taxon>
        <taxon>Dikarya</taxon>
        <taxon>Basidiomycota</taxon>
        <taxon>Agaricomycotina</taxon>
        <taxon>Agaricomycetes</taxon>
        <taxon>Agaricomycetidae</taxon>
        <taxon>Agaricales</taxon>
        <taxon>Marasmiineae</taxon>
        <taxon>Marasmiaceae</taxon>
        <taxon>Marasmius</taxon>
    </lineage>
</organism>
<keyword evidence="3" id="KW-1185">Reference proteome</keyword>
<protein>
    <submittedName>
        <fullName evidence="2">Uncharacterized protein</fullName>
    </submittedName>
</protein>
<dbReference type="KEGG" id="more:E1B28_008045"/>
<name>A0A9P7S2T9_9AGAR</name>
<evidence type="ECO:0000313" key="2">
    <source>
        <dbReference type="EMBL" id="KAG7094449.1"/>
    </source>
</evidence>
<dbReference type="RefSeq" id="XP_043010919.1">
    <property type="nucleotide sequence ID" value="XM_043152832.1"/>
</dbReference>
<dbReference type="GeneID" id="66077121"/>